<protein>
    <submittedName>
        <fullName evidence="1">Uncharacterized protein</fullName>
    </submittedName>
</protein>
<proteinExistence type="predicted"/>
<dbReference type="PATRIC" id="fig|87541.4.peg.1621"/>
<comment type="caution">
    <text evidence="1">The sequence shown here is derived from an EMBL/GenBank/DDBJ whole genome shotgun (WGS) entry which is preliminary data.</text>
</comment>
<gene>
    <name evidence="1" type="ORF">HMPREF3187_01634</name>
</gene>
<evidence type="ECO:0000313" key="1">
    <source>
        <dbReference type="EMBL" id="KXB33745.1"/>
    </source>
</evidence>
<dbReference type="AlphaFoldDB" id="A0A133XS28"/>
<reference evidence="1 2" key="1">
    <citation type="submission" date="2016-01" db="EMBL/GenBank/DDBJ databases">
        <authorList>
            <person name="Oliw E.H."/>
        </authorList>
    </citation>
    <scope>NUCLEOTIDE SEQUENCE [LARGE SCALE GENOMIC DNA]</scope>
    <source>
        <strain evidence="1 2">KA00635</strain>
    </source>
</reference>
<accession>A0A133XS28</accession>
<sequence>MISSFKKFVYYLTISLKLCRLFFDEKARNISIKLLIIVPALVKIKVNKRLSKRRKTND</sequence>
<organism evidence="1 2">
    <name type="scientific">Aerococcus christensenii</name>
    <dbReference type="NCBI Taxonomy" id="87541"/>
    <lineage>
        <taxon>Bacteria</taxon>
        <taxon>Bacillati</taxon>
        <taxon>Bacillota</taxon>
        <taxon>Bacilli</taxon>
        <taxon>Lactobacillales</taxon>
        <taxon>Aerococcaceae</taxon>
        <taxon>Aerococcus</taxon>
    </lineage>
</organism>
<dbReference type="EMBL" id="LSCQ01000090">
    <property type="protein sequence ID" value="KXB33745.1"/>
    <property type="molecule type" value="Genomic_DNA"/>
</dbReference>
<dbReference type="Proteomes" id="UP000070422">
    <property type="component" value="Unassembled WGS sequence"/>
</dbReference>
<evidence type="ECO:0000313" key="2">
    <source>
        <dbReference type="Proteomes" id="UP000070422"/>
    </source>
</evidence>
<name>A0A133XS28_9LACT</name>